<sequence>MALGWRRNHYLPLRKPSDRMPGTMKKRSNASAVPPLLSEQLRDILANAPVSRYAIAKATGIRQSTLSRFVNGQRDGMTLATIDALGKYLRLTITSAGPIDEGKE</sequence>
<feature type="domain" description="HTH cro/C1-type" evidence="2">
    <location>
        <begin position="40"/>
        <end position="96"/>
    </location>
</feature>
<evidence type="ECO:0000259" key="2">
    <source>
        <dbReference type="SMART" id="SM00530"/>
    </source>
</evidence>
<accession>A0A7C2K0K6</accession>
<proteinExistence type="predicted"/>
<dbReference type="Gene3D" id="1.10.260.40">
    <property type="entry name" value="lambda repressor-like DNA-binding domains"/>
    <property type="match status" value="1"/>
</dbReference>
<dbReference type="SUPFAM" id="SSF47413">
    <property type="entry name" value="lambda repressor-like DNA-binding domains"/>
    <property type="match status" value="1"/>
</dbReference>
<evidence type="ECO:0000256" key="1">
    <source>
        <dbReference type="SAM" id="MobiDB-lite"/>
    </source>
</evidence>
<protein>
    <submittedName>
        <fullName evidence="3">XRE family transcriptional regulator</fullName>
    </submittedName>
</protein>
<dbReference type="InterPro" id="IPR010982">
    <property type="entry name" value="Lambda_DNA-bd_dom_sf"/>
</dbReference>
<dbReference type="EMBL" id="DSOK01000339">
    <property type="protein sequence ID" value="HEN16202.1"/>
    <property type="molecule type" value="Genomic_DNA"/>
</dbReference>
<comment type="caution">
    <text evidence="3">The sequence shown here is derived from an EMBL/GenBank/DDBJ whole genome shotgun (WGS) entry which is preliminary data.</text>
</comment>
<gene>
    <name evidence="3" type="ORF">ENQ76_12125</name>
</gene>
<dbReference type="SMART" id="SM00530">
    <property type="entry name" value="HTH_XRE"/>
    <property type="match status" value="1"/>
</dbReference>
<dbReference type="GO" id="GO:0003677">
    <property type="term" value="F:DNA binding"/>
    <property type="evidence" value="ECO:0007669"/>
    <property type="project" value="InterPro"/>
</dbReference>
<name>A0A7C2K0K6_9PLAN</name>
<reference evidence="3" key="1">
    <citation type="journal article" date="2020" name="mSystems">
        <title>Genome- and Community-Level Interaction Insights into Carbon Utilization and Element Cycling Functions of Hydrothermarchaeota in Hydrothermal Sediment.</title>
        <authorList>
            <person name="Zhou Z."/>
            <person name="Liu Y."/>
            <person name="Xu W."/>
            <person name="Pan J."/>
            <person name="Luo Z.H."/>
            <person name="Li M."/>
        </authorList>
    </citation>
    <scope>NUCLEOTIDE SEQUENCE [LARGE SCALE GENOMIC DNA]</scope>
    <source>
        <strain evidence="3">SpSt-339</strain>
    </source>
</reference>
<evidence type="ECO:0000313" key="3">
    <source>
        <dbReference type="EMBL" id="HEN16202.1"/>
    </source>
</evidence>
<dbReference type="AlphaFoldDB" id="A0A7C2K0K6"/>
<dbReference type="CDD" id="cd00093">
    <property type="entry name" value="HTH_XRE"/>
    <property type="match status" value="1"/>
</dbReference>
<organism evidence="3">
    <name type="scientific">Schlesneria paludicola</name>
    <dbReference type="NCBI Taxonomy" id="360056"/>
    <lineage>
        <taxon>Bacteria</taxon>
        <taxon>Pseudomonadati</taxon>
        <taxon>Planctomycetota</taxon>
        <taxon>Planctomycetia</taxon>
        <taxon>Planctomycetales</taxon>
        <taxon>Planctomycetaceae</taxon>
        <taxon>Schlesneria</taxon>
    </lineage>
</organism>
<feature type="region of interest" description="Disordered" evidence="1">
    <location>
        <begin position="1"/>
        <end position="32"/>
    </location>
</feature>
<dbReference type="Pfam" id="PF13443">
    <property type="entry name" value="HTH_26"/>
    <property type="match status" value="1"/>
</dbReference>
<dbReference type="InterPro" id="IPR001387">
    <property type="entry name" value="Cro/C1-type_HTH"/>
</dbReference>